<feature type="region of interest" description="Disordered" evidence="4">
    <location>
        <begin position="36"/>
        <end position="60"/>
    </location>
</feature>
<dbReference type="Proteomes" id="UP001151752">
    <property type="component" value="Chromosome 10"/>
</dbReference>
<dbReference type="PRINTS" id="PR01217">
    <property type="entry name" value="PRICHEXTENSN"/>
</dbReference>
<reference evidence="6" key="1">
    <citation type="submission" date="2022-11" db="EMBL/GenBank/DDBJ databases">
        <authorList>
            <person name="Hyden B.L."/>
            <person name="Feng K."/>
            <person name="Yates T."/>
            <person name="Jawdy S."/>
            <person name="Smart L.B."/>
            <person name="Muchero W."/>
        </authorList>
    </citation>
    <scope>NUCLEOTIDE SEQUENCE</scope>
    <source>
        <tissue evidence="6">Shoot tip</tissue>
    </source>
</reference>
<name>A0A9Q1AIF8_9ROSI</name>
<dbReference type="GO" id="GO:0098552">
    <property type="term" value="C:side of membrane"/>
    <property type="evidence" value="ECO:0007669"/>
    <property type="project" value="UniProtKB-KW"/>
</dbReference>
<feature type="compositionally biased region" description="Pro residues" evidence="4">
    <location>
        <begin position="101"/>
        <end position="117"/>
    </location>
</feature>
<feature type="region of interest" description="Disordered" evidence="4">
    <location>
        <begin position="101"/>
        <end position="146"/>
    </location>
</feature>
<keyword evidence="3" id="KW-0732">Signal</keyword>
<evidence type="ECO:0000313" key="6">
    <source>
        <dbReference type="EMBL" id="KAJ6772454.1"/>
    </source>
</evidence>
<dbReference type="AlphaFoldDB" id="A0A9Q1AIF8"/>
<dbReference type="InterPro" id="IPR044788">
    <property type="entry name" value="X8_dom_prot"/>
</dbReference>
<evidence type="ECO:0000313" key="7">
    <source>
        <dbReference type="Proteomes" id="UP001151752"/>
    </source>
</evidence>
<dbReference type="InterPro" id="IPR012946">
    <property type="entry name" value="X8"/>
</dbReference>
<evidence type="ECO:0000256" key="2">
    <source>
        <dbReference type="ARBA" id="ARBA00022622"/>
    </source>
</evidence>
<accession>A0A9Q1AIF8</accession>
<dbReference type="GO" id="GO:0009506">
    <property type="term" value="C:plasmodesma"/>
    <property type="evidence" value="ECO:0007669"/>
    <property type="project" value="UniProtKB-ARBA"/>
</dbReference>
<evidence type="ECO:0000256" key="3">
    <source>
        <dbReference type="ARBA" id="ARBA00022729"/>
    </source>
</evidence>
<dbReference type="PANTHER" id="PTHR31044:SF28">
    <property type="entry name" value="CARBOHYDRATE-BINDING X8 DOMAIN SUPERFAMILY PROTEIN"/>
    <property type="match status" value="1"/>
</dbReference>
<comment type="subcellular location">
    <subcellularLocation>
        <location evidence="1">Cell membrane</location>
        <topology evidence="1">Lipid-anchor</topology>
        <topology evidence="1">GPI-anchor</topology>
    </subcellularLocation>
</comment>
<reference evidence="6" key="2">
    <citation type="journal article" date="2023" name="Int. J. Mol. Sci.">
        <title>De Novo Assembly and Annotation of 11 Diverse Shrub Willow (Salix) Genomes Reveals Novel Gene Organization in Sex-Linked Regions.</title>
        <authorList>
            <person name="Hyden B."/>
            <person name="Feng K."/>
            <person name="Yates T.B."/>
            <person name="Jawdy S."/>
            <person name="Cereghino C."/>
            <person name="Smart L.B."/>
            <person name="Muchero W."/>
        </authorList>
    </citation>
    <scope>NUCLEOTIDE SEQUENCE</scope>
    <source>
        <tissue evidence="6">Shoot tip</tissue>
    </source>
</reference>
<evidence type="ECO:0000256" key="1">
    <source>
        <dbReference type="ARBA" id="ARBA00004609"/>
    </source>
</evidence>
<gene>
    <name evidence="6" type="ORF">OIU74_018637</name>
</gene>
<comment type="caution">
    <text evidence="6">The sequence shown here is derived from an EMBL/GenBank/DDBJ whole genome shotgun (WGS) entry which is preliminary data.</text>
</comment>
<evidence type="ECO:0000259" key="5">
    <source>
        <dbReference type="SMART" id="SM00768"/>
    </source>
</evidence>
<feature type="domain" description="X8" evidence="5">
    <location>
        <begin position="139"/>
        <end position="215"/>
    </location>
</feature>
<evidence type="ECO:0000256" key="4">
    <source>
        <dbReference type="SAM" id="MobiDB-lite"/>
    </source>
</evidence>
<protein>
    <submittedName>
        <fullName evidence="6">BETA-13 GLUCANASE</fullName>
    </submittedName>
</protein>
<dbReference type="EMBL" id="JAPFFM010000002">
    <property type="protein sequence ID" value="KAJ6772454.1"/>
    <property type="molecule type" value="Genomic_DNA"/>
</dbReference>
<dbReference type="PANTHER" id="PTHR31044">
    <property type="entry name" value="BETA-1,3 GLUCANASE"/>
    <property type="match status" value="1"/>
</dbReference>
<keyword evidence="2" id="KW-0449">Lipoprotein</keyword>
<keyword evidence="2" id="KW-0325">Glycoprotein</keyword>
<keyword evidence="7" id="KW-1185">Reference proteome</keyword>
<organism evidence="6 7">
    <name type="scientific">Salix koriyanagi</name>
    <dbReference type="NCBI Taxonomy" id="2511006"/>
    <lineage>
        <taxon>Eukaryota</taxon>
        <taxon>Viridiplantae</taxon>
        <taxon>Streptophyta</taxon>
        <taxon>Embryophyta</taxon>
        <taxon>Tracheophyta</taxon>
        <taxon>Spermatophyta</taxon>
        <taxon>Magnoliopsida</taxon>
        <taxon>eudicotyledons</taxon>
        <taxon>Gunneridae</taxon>
        <taxon>Pentapetalae</taxon>
        <taxon>rosids</taxon>
        <taxon>fabids</taxon>
        <taxon>Malpighiales</taxon>
        <taxon>Salicaceae</taxon>
        <taxon>Saliceae</taxon>
        <taxon>Salix</taxon>
    </lineage>
</organism>
<dbReference type="SMART" id="SM00768">
    <property type="entry name" value="X8"/>
    <property type="match status" value="1"/>
</dbReference>
<sequence length="218" mass="23495">MDSSNSGPYVSSPFTLPPYDSLGPISLPDYAPPYCIYPPNTPQPPSTAIPPPAGSMPSSPPPPFYYPPPVFPILNPPPSPTGAAHLNQYLIHRKAVPRPPYYEPSPPSYTPSPPTFVPSPTGFRSKSTEHSPTCGVPTSDGATVSENRPQLSLMGQIVTRFSPNGPCFEPNTLFVHASYAFNSYWQRSRVAGGLCSFGGTAILVTMDPSYDGCHFMYE</sequence>
<keyword evidence="2" id="KW-0336">GPI-anchor</keyword>
<keyword evidence="2" id="KW-0472">Membrane</keyword>
<proteinExistence type="predicted"/>
<dbReference type="GO" id="GO:0005886">
    <property type="term" value="C:plasma membrane"/>
    <property type="evidence" value="ECO:0007669"/>
    <property type="project" value="UniProtKB-SubCell"/>
</dbReference>
<dbReference type="Pfam" id="PF07983">
    <property type="entry name" value="X8"/>
    <property type="match status" value="1"/>
</dbReference>